<sequence length="116" mass="13082">MEMTLLLCGLQNVDMDRDAHIKSTSSEIGMTNDCGSSFFPIIILNPQPYIVIPAAILWPSCSAFHHRRRPSSSLVNQGNITGRHNEIGKMLVLFLNYISRPWYSICSKRCKDLSVL</sequence>
<gene>
    <name evidence="1" type="ORF">K7X08_007614</name>
</gene>
<comment type="caution">
    <text evidence="1">The sequence shown here is derived from an EMBL/GenBank/DDBJ whole genome shotgun (WGS) entry which is preliminary data.</text>
</comment>
<name>A0A9Q1R0G4_9SOLA</name>
<evidence type="ECO:0000313" key="2">
    <source>
        <dbReference type="Proteomes" id="UP001152561"/>
    </source>
</evidence>
<evidence type="ECO:0000313" key="1">
    <source>
        <dbReference type="EMBL" id="KAJ8534290.1"/>
    </source>
</evidence>
<protein>
    <submittedName>
        <fullName evidence="1">Uncharacterized protein</fullName>
    </submittedName>
</protein>
<proteinExistence type="predicted"/>
<dbReference type="EMBL" id="JAJAGQ010000019">
    <property type="protein sequence ID" value="KAJ8534290.1"/>
    <property type="molecule type" value="Genomic_DNA"/>
</dbReference>
<accession>A0A9Q1R0G4</accession>
<keyword evidence="2" id="KW-1185">Reference proteome</keyword>
<reference evidence="2" key="1">
    <citation type="journal article" date="2023" name="Proc. Natl. Acad. Sci. U.S.A.">
        <title>Genomic and structural basis for evolution of tropane alkaloid biosynthesis.</title>
        <authorList>
            <person name="Wanga Y.-J."/>
            <person name="Taina T."/>
            <person name="Yua J.-Y."/>
            <person name="Lia J."/>
            <person name="Xua B."/>
            <person name="Chenc J."/>
            <person name="D'Auriad J.C."/>
            <person name="Huanga J.-P."/>
            <person name="Huanga S.-X."/>
        </authorList>
    </citation>
    <scope>NUCLEOTIDE SEQUENCE [LARGE SCALE GENOMIC DNA]</scope>
    <source>
        <strain evidence="2">cv. KIB-2019</strain>
    </source>
</reference>
<dbReference type="Proteomes" id="UP001152561">
    <property type="component" value="Unassembled WGS sequence"/>
</dbReference>
<dbReference type="AlphaFoldDB" id="A0A9Q1R0G4"/>
<organism evidence="1 2">
    <name type="scientific">Anisodus acutangulus</name>
    <dbReference type="NCBI Taxonomy" id="402998"/>
    <lineage>
        <taxon>Eukaryota</taxon>
        <taxon>Viridiplantae</taxon>
        <taxon>Streptophyta</taxon>
        <taxon>Embryophyta</taxon>
        <taxon>Tracheophyta</taxon>
        <taxon>Spermatophyta</taxon>
        <taxon>Magnoliopsida</taxon>
        <taxon>eudicotyledons</taxon>
        <taxon>Gunneridae</taxon>
        <taxon>Pentapetalae</taxon>
        <taxon>asterids</taxon>
        <taxon>lamiids</taxon>
        <taxon>Solanales</taxon>
        <taxon>Solanaceae</taxon>
        <taxon>Solanoideae</taxon>
        <taxon>Hyoscyameae</taxon>
        <taxon>Anisodus</taxon>
    </lineage>
</organism>